<organism evidence="2 3">
    <name type="scientific">Pseudoalteromonas spongiae</name>
    <dbReference type="NCBI Taxonomy" id="298657"/>
    <lineage>
        <taxon>Bacteria</taxon>
        <taxon>Pseudomonadati</taxon>
        <taxon>Pseudomonadota</taxon>
        <taxon>Gammaproteobacteria</taxon>
        <taxon>Alteromonadales</taxon>
        <taxon>Pseudoalteromonadaceae</taxon>
        <taxon>Pseudoalteromonas</taxon>
    </lineage>
</organism>
<evidence type="ECO:0000313" key="3">
    <source>
        <dbReference type="Proteomes" id="UP001382455"/>
    </source>
</evidence>
<proteinExistence type="predicted"/>
<keyword evidence="1" id="KW-0812">Transmembrane</keyword>
<evidence type="ECO:0000256" key="1">
    <source>
        <dbReference type="SAM" id="Phobius"/>
    </source>
</evidence>
<feature type="transmembrane region" description="Helical" evidence="1">
    <location>
        <begin position="150"/>
        <end position="168"/>
    </location>
</feature>
<dbReference type="EMBL" id="JBAWKS010000001">
    <property type="protein sequence ID" value="MEI4550536.1"/>
    <property type="molecule type" value="Genomic_DNA"/>
</dbReference>
<keyword evidence="1" id="KW-0472">Membrane</keyword>
<keyword evidence="1" id="KW-1133">Transmembrane helix</keyword>
<evidence type="ECO:0000313" key="2">
    <source>
        <dbReference type="EMBL" id="MEI4550536.1"/>
    </source>
</evidence>
<keyword evidence="3" id="KW-1185">Reference proteome</keyword>
<sequence>MESKDLVAFLSPALVILGWWVVFLNTNRTAKRSEVRNLCDKCVESLAKLDDTLHKEFSKKATEGDISSVYDLESAVVSVLALLEIRTRLLEKKTGVSFISEQSIYELKRKSGNQDNVDEIRDDILDIIEELEEKYNDHYTLSRWRFSEMYMLHTFLWVALVLSIYFVLVKFMCRF</sequence>
<dbReference type="Proteomes" id="UP001382455">
    <property type="component" value="Unassembled WGS sequence"/>
</dbReference>
<evidence type="ECO:0008006" key="4">
    <source>
        <dbReference type="Google" id="ProtNLM"/>
    </source>
</evidence>
<protein>
    <recommendedName>
        <fullName evidence="4">DUF4145 domain-containing protein</fullName>
    </recommendedName>
</protein>
<name>A0ABU8EUI8_9GAMM</name>
<accession>A0ABU8EUI8</accession>
<dbReference type="RefSeq" id="WP_336435692.1">
    <property type="nucleotide sequence ID" value="NZ_JBAWKS010000001.1"/>
</dbReference>
<comment type="caution">
    <text evidence="2">The sequence shown here is derived from an EMBL/GenBank/DDBJ whole genome shotgun (WGS) entry which is preliminary data.</text>
</comment>
<reference evidence="2 3" key="1">
    <citation type="submission" date="2023-12" db="EMBL/GenBank/DDBJ databases">
        <title>Friends and Foes: Symbiotic and Algicidal bacterial influence on Karenia brevis blooms.</title>
        <authorList>
            <person name="Fei C."/>
            <person name="Mohamed A.R."/>
            <person name="Booker A."/>
            <person name="Arshad M."/>
            <person name="Klass S."/>
            <person name="Ahn S."/>
            <person name="Gilbert P.M."/>
            <person name="Heil C.A."/>
            <person name="Martinez J.M."/>
            <person name="Amin S.A."/>
        </authorList>
    </citation>
    <scope>NUCLEOTIDE SEQUENCE [LARGE SCALE GENOMIC DNA]</scope>
    <source>
        <strain evidence="2 3">CE15</strain>
    </source>
</reference>
<gene>
    <name evidence="2" type="ORF">WAE96_12775</name>
</gene>
<feature type="transmembrane region" description="Helical" evidence="1">
    <location>
        <begin position="6"/>
        <end position="26"/>
    </location>
</feature>